<accession>A0A2U7UBR7</accession>
<keyword evidence="1" id="KW-1133">Transmembrane helix</keyword>
<dbReference type="KEGG" id="vg:36842610"/>
<keyword evidence="1" id="KW-0812">Transmembrane</keyword>
<evidence type="ECO:0000313" key="2">
    <source>
        <dbReference type="EMBL" id="AVK75897.1"/>
    </source>
</evidence>
<reference evidence="2" key="1">
    <citation type="journal article" date="2018" name="Nat. Commun.">
        <title>Diversity and evolution of the emerging Pandoraviridae family.</title>
        <authorList>
            <person name="Legendre M."/>
            <person name="Fabre E."/>
            <person name="Poirot O."/>
            <person name="Jeudy S."/>
            <person name="Lartigue A."/>
            <person name="Alempic J.M."/>
            <person name="Beucher L."/>
            <person name="Philippe N."/>
            <person name="Bertaux L."/>
            <person name="Christo-Foroux E."/>
            <person name="Labadie K."/>
            <person name="Coute Y."/>
            <person name="Abergel C."/>
            <person name="Claverie J.M."/>
        </authorList>
    </citation>
    <scope>NUCLEOTIDE SEQUENCE [LARGE SCALE GENOMIC DNA]</scope>
    <source>
        <strain evidence="2">Neocaledonia</strain>
    </source>
</reference>
<name>A0A2U7UBR7_9VIRU</name>
<proteinExistence type="predicted"/>
<sequence length="266" mass="27825">MSIAQSTTTITTTTTPSEAVAAAAPTTVLPVAPAQVQPPQPPQDGRFFLRQRRPAVSDALARASAFVAGDGRGGAPVPSATCLQYVDTVVDAVEYCTPGLPTYDRAKCASVVSSATCPEITCLAQGIGYVAGATTDQLCADIDSVVTTLESPEAAARTAQAFPWLSQTLAPCVQNICSTTAHPVTAARLRSASRTYARNVVLGRLNRFERFVVDHIVPIAIVVAVIVLGTLILLGVRDYRLSSRLRAAEAALAARPTVAVPVVVRQ</sequence>
<protein>
    <submittedName>
        <fullName evidence="2">Uncharacterized protein</fullName>
    </submittedName>
</protein>
<evidence type="ECO:0000256" key="1">
    <source>
        <dbReference type="SAM" id="Phobius"/>
    </source>
</evidence>
<dbReference type="RefSeq" id="YP_009481900.1">
    <property type="nucleotide sequence ID" value="NC_037666.1"/>
</dbReference>
<organism evidence="2">
    <name type="scientific">Pandoravirus neocaledonia</name>
    <dbReference type="NCBI Taxonomy" id="2107708"/>
    <lineage>
        <taxon>Viruses</taxon>
        <taxon>Pandoravirus</taxon>
    </lineage>
</organism>
<dbReference type="GeneID" id="36842610"/>
<keyword evidence="1" id="KW-0472">Membrane</keyword>
<gene>
    <name evidence="2" type="ORF">pneo_cds_290</name>
</gene>
<dbReference type="EMBL" id="MG011690">
    <property type="protein sequence ID" value="AVK75897.1"/>
    <property type="molecule type" value="Genomic_DNA"/>
</dbReference>
<feature type="transmembrane region" description="Helical" evidence="1">
    <location>
        <begin position="216"/>
        <end position="236"/>
    </location>
</feature>
<dbReference type="Proteomes" id="UP000249287">
    <property type="component" value="Segment"/>
</dbReference>